<dbReference type="Pfam" id="PF26571">
    <property type="entry name" value="VldE"/>
    <property type="match status" value="1"/>
</dbReference>
<sequence length="264" mass="28479">MGRRDTKHFPAATKQICYDVANHVIATGPPSLWIGRAHDPKSKEHRTGLALDIIVSRRVGLMPTAREKAAGNLLVAWLVKHARQLDIRHIIWDAEIWKTRYADQGWRPLPGPRSGISDWHRDHAHVFFQTANGRVPSDPITSTTTLTNPIPEEDDMPSIDDLLRAPVGGSGLTVATALEAAAYKPSATQIADEILGRWLGTSGPTVAVALQSGAANVNALRVEITALTKALHTAQTGGVDIDQVRAMVREAVGDALQAGGESLR</sequence>
<gene>
    <name evidence="2" type="ORF">EII34_15130</name>
</gene>
<dbReference type="Proteomes" id="UP000280819">
    <property type="component" value="Unassembled WGS sequence"/>
</dbReference>
<dbReference type="OrthoDB" id="5181100at2"/>
<protein>
    <recommendedName>
        <fullName evidence="1">ARB-07466-like C-terminal domain-containing protein</fullName>
    </recommendedName>
</protein>
<evidence type="ECO:0000259" key="1">
    <source>
        <dbReference type="Pfam" id="PF26571"/>
    </source>
</evidence>
<dbReference type="InterPro" id="IPR058593">
    <property type="entry name" value="ARB_07466-like_C"/>
</dbReference>
<name>A0A3P1T332_9ACTN</name>
<dbReference type="RefSeq" id="WP_124846004.1">
    <property type="nucleotide sequence ID" value="NZ_RQZG01000025.1"/>
</dbReference>
<dbReference type="EMBL" id="RQZG01000025">
    <property type="protein sequence ID" value="RRD03236.1"/>
    <property type="molecule type" value="Genomic_DNA"/>
</dbReference>
<accession>A0A3P1T332</accession>
<dbReference type="AlphaFoldDB" id="A0A3P1T332"/>
<feature type="domain" description="ARB-07466-like C-terminal" evidence="1">
    <location>
        <begin position="18"/>
        <end position="111"/>
    </location>
</feature>
<proteinExistence type="predicted"/>
<organism evidence="2 3">
    <name type="scientific">Arachnia propionica</name>
    <dbReference type="NCBI Taxonomy" id="1750"/>
    <lineage>
        <taxon>Bacteria</taxon>
        <taxon>Bacillati</taxon>
        <taxon>Actinomycetota</taxon>
        <taxon>Actinomycetes</taxon>
        <taxon>Propionibacteriales</taxon>
        <taxon>Propionibacteriaceae</taxon>
        <taxon>Arachnia</taxon>
    </lineage>
</organism>
<evidence type="ECO:0000313" key="3">
    <source>
        <dbReference type="Proteomes" id="UP000280819"/>
    </source>
</evidence>
<reference evidence="2 3" key="1">
    <citation type="submission" date="2018-11" db="EMBL/GenBank/DDBJ databases">
        <title>Genomes From Bacteria Associated with the Canine Oral Cavity: a Test Case for Automated Genome-Based Taxonomic Assignment.</title>
        <authorList>
            <person name="Coil D.A."/>
            <person name="Jospin G."/>
            <person name="Darling A.E."/>
            <person name="Wallis C."/>
            <person name="Davis I.J."/>
            <person name="Harris S."/>
            <person name="Eisen J.A."/>
            <person name="Holcombe L.J."/>
            <person name="O'Flynn C."/>
        </authorList>
    </citation>
    <scope>NUCLEOTIDE SEQUENCE [LARGE SCALE GENOMIC DNA]</scope>
    <source>
        <strain evidence="2 3">OH887_COT-365</strain>
    </source>
</reference>
<comment type="caution">
    <text evidence="2">The sequence shown here is derived from an EMBL/GenBank/DDBJ whole genome shotgun (WGS) entry which is preliminary data.</text>
</comment>
<evidence type="ECO:0000313" key="2">
    <source>
        <dbReference type="EMBL" id="RRD03236.1"/>
    </source>
</evidence>